<dbReference type="Pfam" id="PF23338">
    <property type="entry name" value="PTHB1_hp"/>
    <property type="match status" value="1"/>
</dbReference>
<dbReference type="PANTHER" id="PTHR20991">
    <property type="entry name" value="PARATHYROID HORMONE-RESPONSIVE B1 GENE"/>
    <property type="match status" value="1"/>
</dbReference>
<feature type="domain" description="PTHB1 platform" evidence="3">
    <location>
        <begin position="262"/>
        <end position="357"/>
    </location>
</feature>
<feature type="domain" description="PTHB1 hairpin" evidence="4">
    <location>
        <begin position="362"/>
        <end position="464"/>
    </location>
</feature>
<name>A0A915E8L4_9BILA</name>
<accession>A0A915E8L4</accession>
<reference evidence="6" key="1">
    <citation type="submission" date="2022-11" db="UniProtKB">
        <authorList>
            <consortium name="WormBaseParasite"/>
        </authorList>
    </citation>
    <scope>IDENTIFICATION</scope>
</reference>
<dbReference type="WBParaSite" id="jg4003.1">
    <property type="protein sequence ID" value="jg4003.1"/>
    <property type="gene ID" value="jg4003"/>
</dbReference>
<dbReference type="Pfam" id="PF14727">
    <property type="entry name" value="PHTB1_N"/>
    <property type="match status" value="1"/>
</dbReference>
<sequence>MTVIGVLPIQPSIVVLCRRSVYCVTHGGTPRFTIRLQCVAMCMMIYNSNKDAGIQICVGTSTSTLLFYHDTKMLWSAQLSFVPVYVNISSFSESLRCLLSILSDDCRVFIGYLGTEPSLFRMPITESRFIDFEQRKRDMREFEETIHKHSKDNADVRKNGLNNSLRVEISLNMDHKSMAYDVNENVPSATAVVTVLGVKDQVDVLFQGDVFAHRTNFAFTSRETGNIPITMFVKDGPVLDLRCQIVTITNSAEVLTNQVTLPLQLICREAPPQRTSTHKISLDSTMPSLDIGRLFPEFEQENQSSLGLQPYGSSELTVSIFISNKTNRYRVQSDSTDFLFVVFSELVRRIRQHQPEVKVHCPVPLHLFITAINQHLQIEQKRDVADEHVKRLSIQMRQVESLLLNKLKSDREPFTSYTNALINYTYQELMTGLDGLMGLESQLEEKGTRCLRALLNLMKAVMELSGVHLPFDGRIMDGTDQNLSERLTQLLANDSGSSEAIINSAEEQATSITDIPEEEEEQEEEEEERIEKEEKAREEAISNVEERFEFVDLQSGSLPANFGSNAHAQQQ</sequence>
<evidence type="ECO:0000259" key="3">
    <source>
        <dbReference type="Pfam" id="PF23337"/>
    </source>
</evidence>
<dbReference type="InterPro" id="IPR028073">
    <property type="entry name" value="PHTB1_N_dom"/>
</dbReference>
<dbReference type="Proteomes" id="UP000887574">
    <property type="component" value="Unplaced"/>
</dbReference>
<dbReference type="InterPro" id="IPR055362">
    <property type="entry name" value="PTHB1_pf_dom"/>
</dbReference>
<feature type="region of interest" description="Disordered" evidence="1">
    <location>
        <begin position="506"/>
        <end position="541"/>
    </location>
</feature>
<proteinExistence type="predicted"/>
<evidence type="ECO:0000313" key="6">
    <source>
        <dbReference type="WBParaSite" id="jg4003.1"/>
    </source>
</evidence>
<feature type="compositionally biased region" description="Basic and acidic residues" evidence="1">
    <location>
        <begin position="529"/>
        <end position="541"/>
    </location>
</feature>
<keyword evidence="5" id="KW-1185">Reference proteome</keyword>
<feature type="compositionally biased region" description="Acidic residues" evidence="1">
    <location>
        <begin position="515"/>
        <end position="528"/>
    </location>
</feature>
<dbReference type="PANTHER" id="PTHR20991:SF0">
    <property type="entry name" value="PROTEIN PTHB1"/>
    <property type="match status" value="1"/>
</dbReference>
<dbReference type="GO" id="GO:0060271">
    <property type="term" value="P:cilium assembly"/>
    <property type="evidence" value="ECO:0007669"/>
    <property type="project" value="TreeGrafter"/>
</dbReference>
<feature type="domain" description="PTHB1 N-terminal" evidence="2">
    <location>
        <begin position="11"/>
        <end position="117"/>
    </location>
</feature>
<dbReference type="Pfam" id="PF23337">
    <property type="entry name" value="PTHB1_pf"/>
    <property type="match status" value="1"/>
</dbReference>
<evidence type="ECO:0000259" key="2">
    <source>
        <dbReference type="Pfam" id="PF14727"/>
    </source>
</evidence>
<evidence type="ECO:0000259" key="4">
    <source>
        <dbReference type="Pfam" id="PF23338"/>
    </source>
</evidence>
<evidence type="ECO:0000256" key="1">
    <source>
        <dbReference type="SAM" id="MobiDB-lite"/>
    </source>
</evidence>
<dbReference type="GO" id="GO:0034464">
    <property type="term" value="C:BBSome"/>
    <property type="evidence" value="ECO:0007669"/>
    <property type="project" value="InterPro"/>
</dbReference>
<dbReference type="InterPro" id="IPR026511">
    <property type="entry name" value="PTHB1"/>
</dbReference>
<dbReference type="GO" id="GO:0016020">
    <property type="term" value="C:membrane"/>
    <property type="evidence" value="ECO:0007669"/>
    <property type="project" value="TreeGrafter"/>
</dbReference>
<dbReference type="AlphaFoldDB" id="A0A915E8L4"/>
<organism evidence="5 6">
    <name type="scientific">Ditylenchus dipsaci</name>
    <dbReference type="NCBI Taxonomy" id="166011"/>
    <lineage>
        <taxon>Eukaryota</taxon>
        <taxon>Metazoa</taxon>
        <taxon>Ecdysozoa</taxon>
        <taxon>Nematoda</taxon>
        <taxon>Chromadorea</taxon>
        <taxon>Rhabditida</taxon>
        <taxon>Tylenchina</taxon>
        <taxon>Tylenchomorpha</taxon>
        <taxon>Sphaerularioidea</taxon>
        <taxon>Anguinidae</taxon>
        <taxon>Anguininae</taxon>
        <taxon>Ditylenchus</taxon>
    </lineage>
</organism>
<protein>
    <submittedName>
        <fullName evidence="6">Protein PTHB1</fullName>
    </submittedName>
</protein>
<evidence type="ECO:0000313" key="5">
    <source>
        <dbReference type="Proteomes" id="UP000887574"/>
    </source>
</evidence>
<dbReference type="InterPro" id="IPR055363">
    <property type="entry name" value="PTHB1_hp_dom"/>
</dbReference>